<name>A0A6A5V3Z3_9PLEO</name>
<feature type="non-terminal residue" evidence="1">
    <location>
        <position position="1"/>
    </location>
</feature>
<evidence type="ECO:0000313" key="1">
    <source>
        <dbReference type="EMBL" id="KAF1970989.1"/>
    </source>
</evidence>
<feature type="non-terminal residue" evidence="1">
    <location>
        <position position="62"/>
    </location>
</feature>
<sequence length="62" mass="7024">VNRDKRATQYAVLEWISNSPFHLQRLAHEAQGLGTWSRTVDIEPVTEPDELLGVLDISDPTH</sequence>
<organism evidence="1 2">
    <name type="scientific">Bimuria novae-zelandiae CBS 107.79</name>
    <dbReference type="NCBI Taxonomy" id="1447943"/>
    <lineage>
        <taxon>Eukaryota</taxon>
        <taxon>Fungi</taxon>
        <taxon>Dikarya</taxon>
        <taxon>Ascomycota</taxon>
        <taxon>Pezizomycotina</taxon>
        <taxon>Dothideomycetes</taxon>
        <taxon>Pleosporomycetidae</taxon>
        <taxon>Pleosporales</taxon>
        <taxon>Massarineae</taxon>
        <taxon>Didymosphaeriaceae</taxon>
        <taxon>Bimuria</taxon>
    </lineage>
</organism>
<dbReference type="Proteomes" id="UP000800036">
    <property type="component" value="Unassembled WGS sequence"/>
</dbReference>
<reference evidence="1" key="1">
    <citation type="journal article" date="2020" name="Stud. Mycol.">
        <title>101 Dothideomycetes genomes: a test case for predicting lifestyles and emergence of pathogens.</title>
        <authorList>
            <person name="Haridas S."/>
            <person name="Albert R."/>
            <person name="Binder M."/>
            <person name="Bloem J."/>
            <person name="Labutti K."/>
            <person name="Salamov A."/>
            <person name="Andreopoulos B."/>
            <person name="Baker S."/>
            <person name="Barry K."/>
            <person name="Bills G."/>
            <person name="Bluhm B."/>
            <person name="Cannon C."/>
            <person name="Castanera R."/>
            <person name="Culley D."/>
            <person name="Daum C."/>
            <person name="Ezra D."/>
            <person name="Gonzalez J."/>
            <person name="Henrissat B."/>
            <person name="Kuo A."/>
            <person name="Liang C."/>
            <person name="Lipzen A."/>
            <person name="Lutzoni F."/>
            <person name="Magnuson J."/>
            <person name="Mondo S."/>
            <person name="Nolan M."/>
            <person name="Ohm R."/>
            <person name="Pangilinan J."/>
            <person name="Park H.-J."/>
            <person name="Ramirez L."/>
            <person name="Alfaro M."/>
            <person name="Sun H."/>
            <person name="Tritt A."/>
            <person name="Yoshinaga Y."/>
            <person name="Zwiers L.-H."/>
            <person name="Turgeon B."/>
            <person name="Goodwin S."/>
            <person name="Spatafora J."/>
            <person name="Crous P."/>
            <person name="Grigoriev I."/>
        </authorList>
    </citation>
    <scope>NUCLEOTIDE SEQUENCE</scope>
    <source>
        <strain evidence="1">CBS 107.79</strain>
    </source>
</reference>
<evidence type="ECO:0000313" key="2">
    <source>
        <dbReference type="Proteomes" id="UP000800036"/>
    </source>
</evidence>
<dbReference type="OrthoDB" id="3540210at2759"/>
<keyword evidence="2" id="KW-1185">Reference proteome</keyword>
<dbReference type="AlphaFoldDB" id="A0A6A5V3Z3"/>
<accession>A0A6A5V3Z3</accession>
<gene>
    <name evidence="1" type="ORF">BU23DRAFT_419954</name>
</gene>
<protein>
    <submittedName>
        <fullName evidence="1">Uncharacterized protein</fullName>
    </submittedName>
</protein>
<proteinExistence type="predicted"/>
<dbReference type="EMBL" id="ML976696">
    <property type="protein sequence ID" value="KAF1970989.1"/>
    <property type="molecule type" value="Genomic_DNA"/>
</dbReference>